<dbReference type="AlphaFoldDB" id="M6Y817"/>
<sequence length="44" mass="5304">MFRAKYIIIFECVWEENEFLFFNCKKRNVSKVTFIAVLFFGGFA</sequence>
<name>M6Y817_9LEPT</name>
<protein>
    <submittedName>
        <fullName evidence="1">Uncharacterized protein</fullName>
    </submittedName>
</protein>
<accession>M6Y817</accession>
<evidence type="ECO:0000313" key="2">
    <source>
        <dbReference type="Proteomes" id="UP000012138"/>
    </source>
</evidence>
<dbReference type="EMBL" id="AKXB02000041">
    <property type="protein sequence ID" value="EMO90472.1"/>
    <property type="molecule type" value="Genomic_DNA"/>
</dbReference>
<comment type="caution">
    <text evidence="1">The sequence shown here is derived from an EMBL/GenBank/DDBJ whole genome shotgun (WGS) entry which is preliminary data.</text>
</comment>
<reference evidence="1 2" key="1">
    <citation type="submission" date="2013-01" db="EMBL/GenBank/DDBJ databases">
        <authorList>
            <person name="Harkins D.M."/>
            <person name="Durkin A.S."/>
            <person name="Brinkac L.M."/>
            <person name="Haft D.H."/>
            <person name="Selengut J.D."/>
            <person name="Sanka R."/>
            <person name="DePew J."/>
            <person name="Purushe J."/>
            <person name="Whelen A.C."/>
            <person name="Vinetz J.M."/>
            <person name="Sutton G.G."/>
            <person name="Nierman W.C."/>
            <person name="Fouts D.E."/>
        </authorList>
    </citation>
    <scope>NUCLEOTIDE SEQUENCE [LARGE SCALE GENOMIC DNA]</scope>
    <source>
        <strain evidence="1 2">2001034031</strain>
    </source>
</reference>
<evidence type="ECO:0000313" key="1">
    <source>
        <dbReference type="EMBL" id="EMO90472.1"/>
    </source>
</evidence>
<proteinExistence type="predicted"/>
<gene>
    <name evidence="1" type="ORF">LEP1GSC024_2239</name>
</gene>
<dbReference type="Proteomes" id="UP000012138">
    <property type="component" value="Unassembled WGS sequence"/>
</dbReference>
<organism evidence="1 2">
    <name type="scientific">Leptospira noguchii str. 2001034031</name>
    <dbReference type="NCBI Taxonomy" id="1193053"/>
    <lineage>
        <taxon>Bacteria</taxon>
        <taxon>Pseudomonadati</taxon>
        <taxon>Spirochaetota</taxon>
        <taxon>Spirochaetia</taxon>
        <taxon>Leptospirales</taxon>
        <taxon>Leptospiraceae</taxon>
        <taxon>Leptospira</taxon>
    </lineage>
</organism>